<sequence>MTNQIIISDIAIHQDEEGRYSVNDLHKASGSERRHEPSLWLNLQQTKELIEEILNTGNPVFIPAVTRRGRAGGTYVCKELVYSYAMWISAVFALKVIRAYDAMVTTTLAPKTTVDERTPLRDAVNLLVSKRALPYDEAYTFVHQRFGVRSIEDLEPETLPAAIEYVHRLALEGELLVRQQTTPVIPAFPVEANFEYLTTVRAGQIIDIRLGRQNEIFISLESYQELSMRGGYIAIHHDELRTMTSPEIVEICNKAAKMQEKWGRIYASS</sequence>
<dbReference type="InterPro" id="IPR018004">
    <property type="entry name" value="KilA/APSES_HTH"/>
</dbReference>
<comment type="caution">
    <text evidence="2">The sequence shown here is derived from an EMBL/GenBank/DDBJ whole genome shotgun (WGS) entry which is preliminary data.</text>
</comment>
<gene>
    <name evidence="2" type="ORF">G9B33_002834</name>
</gene>
<dbReference type="InterPro" id="IPR017880">
    <property type="entry name" value="KilA_N"/>
</dbReference>
<dbReference type="Pfam" id="PF04383">
    <property type="entry name" value="KilA-N"/>
    <property type="match status" value="1"/>
</dbReference>
<proteinExistence type="predicted"/>
<dbReference type="AlphaFoldDB" id="A0A743HLX5"/>
<evidence type="ECO:0000259" key="1">
    <source>
        <dbReference type="PROSITE" id="PS51301"/>
    </source>
</evidence>
<evidence type="ECO:0000313" key="2">
    <source>
        <dbReference type="EMBL" id="HAF1791817.1"/>
    </source>
</evidence>
<organism evidence="2">
    <name type="scientific">Salmonella enterica</name>
    <name type="common">Salmonella choleraesuis</name>
    <dbReference type="NCBI Taxonomy" id="28901"/>
    <lineage>
        <taxon>Bacteria</taxon>
        <taxon>Pseudomonadati</taxon>
        <taxon>Pseudomonadota</taxon>
        <taxon>Gammaproteobacteria</taxon>
        <taxon>Enterobacterales</taxon>
        <taxon>Enterobacteriaceae</taxon>
        <taxon>Salmonella</taxon>
    </lineage>
</organism>
<dbReference type="EMBL" id="DAAUKB010000004">
    <property type="protein sequence ID" value="HAF1791817.1"/>
    <property type="molecule type" value="Genomic_DNA"/>
</dbReference>
<name>A0A743HLX5_SALER</name>
<reference evidence="2" key="1">
    <citation type="journal article" date="2018" name="Genome Biol.">
        <title>SKESA: strategic k-mer extension for scrupulous assemblies.</title>
        <authorList>
            <person name="Souvorov A."/>
            <person name="Agarwala R."/>
            <person name="Lipman D.J."/>
        </authorList>
    </citation>
    <scope>NUCLEOTIDE SEQUENCE</scope>
    <source>
        <strain evidence="2">MA.AU5 KAK-SR</strain>
    </source>
</reference>
<reference evidence="2" key="2">
    <citation type="submission" date="2020-02" db="EMBL/GenBank/DDBJ databases">
        <authorList>
            <consortium name="NCBI Pathogen Detection Project"/>
        </authorList>
    </citation>
    <scope>NUCLEOTIDE SEQUENCE</scope>
    <source>
        <strain evidence="2">MA.AU5 KAK-SR</strain>
    </source>
</reference>
<protein>
    <submittedName>
        <fullName evidence="2">KilA-N domain-containing protein</fullName>
    </submittedName>
</protein>
<feature type="domain" description="KilA-N" evidence="1">
    <location>
        <begin position="1"/>
        <end position="103"/>
    </location>
</feature>
<accession>A0A743HLX5</accession>
<dbReference type="PROSITE" id="PS51301">
    <property type="entry name" value="KILA_N"/>
    <property type="match status" value="1"/>
</dbReference>
<dbReference type="SMART" id="SM01252">
    <property type="entry name" value="KilA-N"/>
    <property type="match status" value="1"/>
</dbReference>